<keyword evidence="1" id="KW-0472">Membrane</keyword>
<feature type="transmembrane region" description="Helical" evidence="1">
    <location>
        <begin position="89"/>
        <end position="108"/>
    </location>
</feature>
<evidence type="ECO:0000259" key="2">
    <source>
        <dbReference type="Pfam" id="PF13490"/>
    </source>
</evidence>
<sequence>MKCPKMYVNLIHEHLDGDITKENELLLKEHLHQCKDCQQHMHQLKRTIAFVQSTSHIELPMNFTAGVMAGLPREKNRIRMNRWFTNHPILSAAAVFVLLMSGTVFSAWETDEDFSVSKQSNLVIHDKTVVVPKGETVKGDITVRNGDIKIEGKVDGNVTVIHGDKYLASAGEVTGNIEELDKIFDWVWYNVKTHAKQAVDF</sequence>
<dbReference type="Pfam" id="PF13490">
    <property type="entry name" value="zf-HC2"/>
    <property type="match status" value="1"/>
</dbReference>
<dbReference type="RefSeq" id="WP_013054970.1">
    <property type="nucleotide sequence ID" value="NZ_CATKPS010000025.1"/>
</dbReference>
<accession>A0A2B8D185</accession>
<reference evidence="3 6" key="2">
    <citation type="submission" date="2023-02" db="EMBL/GenBank/DDBJ databases">
        <authorList>
            <person name="Olszewska D."/>
        </authorList>
    </citation>
    <scope>NUCLEOTIDE SEQUENCE [LARGE SCALE GENOMIC DNA]</scope>
    <source>
        <strain evidence="3 6">FDU301</strain>
    </source>
</reference>
<feature type="domain" description="Putative zinc-finger" evidence="2">
    <location>
        <begin position="8"/>
        <end position="38"/>
    </location>
</feature>
<proteinExistence type="predicted"/>
<evidence type="ECO:0000313" key="6">
    <source>
        <dbReference type="Proteomes" id="UP001213771"/>
    </source>
</evidence>
<dbReference type="EMBL" id="JARAOX010000072">
    <property type="protein sequence ID" value="MDD9781138.1"/>
    <property type="molecule type" value="Genomic_DNA"/>
</dbReference>
<gene>
    <name evidence="4" type="ORF">CN497_11795</name>
    <name evidence="3" type="ORF">PVE99_01540</name>
</gene>
<dbReference type="EMBL" id="NTYW01000010">
    <property type="protein sequence ID" value="PES38649.1"/>
    <property type="molecule type" value="Genomic_DNA"/>
</dbReference>
<evidence type="ECO:0000256" key="1">
    <source>
        <dbReference type="SAM" id="Phobius"/>
    </source>
</evidence>
<organism evidence="4 5">
    <name type="scientific">Priestia megaterium</name>
    <name type="common">Bacillus megaterium</name>
    <dbReference type="NCBI Taxonomy" id="1404"/>
    <lineage>
        <taxon>Bacteria</taxon>
        <taxon>Bacillati</taxon>
        <taxon>Bacillota</taxon>
        <taxon>Bacilli</taxon>
        <taxon>Bacillales</taxon>
        <taxon>Bacillaceae</taxon>
        <taxon>Priestia</taxon>
    </lineage>
</organism>
<name>A0A2B8D185_PRIMG</name>
<dbReference type="Proteomes" id="UP000220341">
    <property type="component" value="Unassembled WGS sequence"/>
</dbReference>
<keyword evidence="1" id="KW-0812">Transmembrane</keyword>
<protein>
    <submittedName>
        <fullName evidence="4">Anti-sigma factor</fullName>
    </submittedName>
</protein>
<comment type="caution">
    <text evidence="4">The sequence shown here is derived from an EMBL/GenBank/DDBJ whole genome shotgun (WGS) entry which is preliminary data.</text>
</comment>
<evidence type="ECO:0000313" key="5">
    <source>
        <dbReference type="Proteomes" id="UP000220341"/>
    </source>
</evidence>
<dbReference type="AlphaFoldDB" id="A0A2B8D185"/>
<evidence type="ECO:0000313" key="4">
    <source>
        <dbReference type="EMBL" id="PES38649.1"/>
    </source>
</evidence>
<keyword evidence="1" id="KW-1133">Transmembrane helix</keyword>
<reference evidence="4 5" key="1">
    <citation type="submission" date="2017-09" db="EMBL/GenBank/DDBJ databases">
        <title>Large-scale bioinformatics analysis of Bacillus genomes uncovers conserved roles of natural products in bacterial physiology.</title>
        <authorList>
            <consortium name="Agbiome Team Llc"/>
            <person name="Bleich R.M."/>
            <person name="Kirk G.J."/>
            <person name="Santa Maria K.C."/>
            <person name="Allen S.E."/>
            <person name="Farag S."/>
            <person name="Shank E.A."/>
            <person name="Bowers A."/>
        </authorList>
    </citation>
    <scope>NUCLEOTIDE SEQUENCE [LARGE SCALE GENOMIC DNA]</scope>
    <source>
        <strain evidence="4 5">AFS003013</strain>
    </source>
</reference>
<dbReference type="Proteomes" id="UP001213771">
    <property type="component" value="Unassembled WGS sequence"/>
</dbReference>
<dbReference type="InterPro" id="IPR027383">
    <property type="entry name" value="Znf_put"/>
</dbReference>
<evidence type="ECO:0000313" key="3">
    <source>
        <dbReference type="EMBL" id="MDD9781138.1"/>
    </source>
</evidence>